<dbReference type="SUPFAM" id="SSF49309">
    <property type="entry name" value="Transglutaminase, two C-terminal domains"/>
    <property type="match status" value="2"/>
</dbReference>
<feature type="binding site" evidence="9">
    <location>
        <position position="442"/>
    </location>
    <ligand>
        <name>Ca(2+)</name>
        <dbReference type="ChEBI" id="CHEBI:29108"/>
    </ligand>
</feature>
<dbReference type="FunFam" id="2.60.40.10:FF:000090">
    <property type="entry name" value="Protein-glutamine gamma-glutamyltransferase 2"/>
    <property type="match status" value="1"/>
</dbReference>
<dbReference type="Pfam" id="PF01841">
    <property type="entry name" value="Transglut_core"/>
    <property type="match status" value="1"/>
</dbReference>
<dbReference type="EC" id="2.3.2.13" evidence="6"/>
<feature type="binding site" evidence="9">
    <location>
        <position position="389"/>
    </location>
    <ligand>
        <name>Ca(2+)</name>
        <dbReference type="ChEBI" id="CHEBI:29108"/>
    </ligand>
</feature>
<dbReference type="InterPro" id="IPR008958">
    <property type="entry name" value="Transglutaminase_C"/>
</dbReference>
<dbReference type="InterPro" id="IPR036238">
    <property type="entry name" value="Transglutaminase_C_sf"/>
</dbReference>
<dbReference type="InterPro" id="IPR014756">
    <property type="entry name" value="Ig_E-set"/>
</dbReference>
<evidence type="ECO:0000256" key="1">
    <source>
        <dbReference type="ARBA" id="ARBA00005968"/>
    </source>
</evidence>
<dbReference type="Pfam" id="PF00927">
    <property type="entry name" value="Transglut_C"/>
    <property type="match status" value="2"/>
</dbReference>
<dbReference type="PANTHER" id="PTHR11590:SF81">
    <property type="entry name" value="PROTEIN-GLUTAMINE GAMMA-GLUTAMYLTRANSFERASE K-LIKE ISOFORM X4"/>
    <property type="match status" value="1"/>
</dbReference>
<dbReference type="InterPro" id="IPR038765">
    <property type="entry name" value="Papain-like_cys_pep_sf"/>
</dbReference>
<keyword evidence="12" id="KW-1185">Reference proteome</keyword>
<keyword evidence="3 9" id="KW-0479">Metal-binding</keyword>
<evidence type="ECO:0000259" key="10">
    <source>
        <dbReference type="SMART" id="SM00460"/>
    </source>
</evidence>
<organism evidence="11 12">
    <name type="scientific">Pleurodeles waltl</name>
    <name type="common">Iberian ribbed newt</name>
    <dbReference type="NCBI Taxonomy" id="8319"/>
    <lineage>
        <taxon>Eukaryota</taxon>
        <taxon>Metazoa</taxon>
        <taxon>Chordata</taxon>
        <taxon>Craniata</taxon>
        <taxon>Vertebrata</taxon>
        <taxon>Euteleostomi</taxon>
        <taxon>Amphibia</taxon>
        <taxon>Batrachia</taxon>
        <taxon>Caudata</taxon>
        <taxon>Salamandroidea</taxon>
        <taxon>Salamandridae</taxon>
        <taxon>Pleurodelinae</taxon>
        <taxon>Pleurodeles</taxon>
    </lineage>
</organism>
<dbReference type="SMART" id="SM00460">
    <property type="entry name" value="TGc"/>
    <property type="match status" value="1"/>
</dbReference>
<evidence type="ECO:0000256" key="7">
    <source>
        <dbReference type="ARBA" id="ARBA00051843"/>
    </source>
</evidence>
<evidence type="ECO:0000256" key="8">
    <source>
        <dbReference type="PIRSR" id="PIRSR000459-1"/>
    </source>
</evidence>
<comment type="similarity">
    <text evidence="1">Belongs to the transglutaminase superfamily. Transglutaminase family.</text>
</comment>
<feature type="active site" evidence="8">
    <location>
        <position position="267"/>
    </location>
</feature>
<dbReference type="FunFam" id="3.90.260.10:FF:000001">
    <property type="entry name" value="Protein-glutamine gamma-glutamyltransferase 2"/>
    <property type="match status" value="1"/>
</dbReference>
<reference evidence="11" key="1">
    <citation type="journal article" date="2022" name="bioRxiv">
        <title>Sequencing and chromosome-scale assembly of the giantPleurodeles waltlgenome.</title>
        <authorList>
            <person name="Brown T."/>
            <person name="Elewa A."/>
            <person name="Iarovenko S."/>
            <person name="Subramanian E."/>
            <person name="Araus A.J."/>
            <person name="Petzold A."/>
            <person name="Susuki M."/>
            <person name="Suzuki K.-i.T."/>
            <person name="Hayashi T."/>
            <person name="Toyoda A."/>
            <person name="Oliveira C."/>
            <person name="Osipova E."/>
            <person name="Leigh N.D."/>
            <person name="Simon A."/>
            <person name="Yun M.H."/>
        </authorList>
    </citation>
    <scope>NUCLEOTIDE SEQUENCE</scope>
    <source>
        <strain evidence="11">20211129_DDA</strain>
        <tissue evidence="11">Liver</tissue>
    </source>
</reference>
<feature type="active site" evidence="8">
    <location>
        <position position="324"/>
    </location>
</feature>
<comment type="catalytic activity">
    <reaction evidence="7">
        <text>L-glutaminyl-[protein] + L-lysyl-[protein] = [protein]-L-lysyl-N(6)-5-L-glutamyl-[protein] + NH4(+)</text>
        <dbReference type="Rhea" id="RHEA:54816"/>
        <dbReference type="Rhea" id="RHEA-COMP:9752"/>
        <dbReference type="Rhea" id="RHEA-COMP:10207"/>
        <dbReference type="Rhea" id="RHEA-COMP:14005"/>
        <dbReference type="ChEBI" id="CHEBI:28938"/>
        <dbReference type="ChEBI" id="CHEBI:29969"/>
        <dbReference type="ChEBI" id="CHEBI:30011"/>
        <dbReference type="ChEBI" id="CHEBI:138370"/>
        <dbReference type="EC" id="2.3.2.13"/>
    </reaction>
</comment>
<sequence>MEALRLLSVNLQLASNKIAHHCEDYQSNPELIVRRAQPFDVLMKFNRAPVDDDRLYFTMSIGPNPSEATGTKLTIPLTNSAASGTWSAVRGPVSANPLKVTITSSAEAIVGRYKMAVIISSLGTVTSSKLLDCIVLFNPWVQADTVYLPDEDERQEYVLSEHGIIYQGNVDHMAARGWNYGQFEKDILNITLSLMDKNSTTDHMHRSDPGYIGRVFSALVNSNDDTGVLIGNWNGDYKDEESPSRWNGSVAILRKFASTGPVRYGQCWVFAGVMCTALRCLGIPTRVITNFSSAHDTTSNLSIDVFYDIAGKYIGSPDSVWNFHVWNECWFRRKDLGPQNDGWQVLDATPQELSGGIYQLGPTSVKAVKNGDVGLPYDGPFVFSEVNADRKIWVYDQENEHLELIYSDTLSIGQCTRTKAVGSDDFEDVTGNYKHQEGSEEERVVYEKATAKLFGDVLTAFSASGDSGRVAARAPTAAPEPEVTCKFIKNESPVVGEDVNLVLKLTNSSSSAKAVKVNIDAACTTYTRREMKSFMSNSNAVTLGPKEEKELPVNIPYGQYRLSLTDDNVIEVSALCNVGQGGKVMASQTVTLKSPSINIKVVGQAVVNEKSRVDLTFSNPLSEELKDCEMHAGGSGLFAHEVTKLLSLKPKQTMRIHLDFTPTKKGSRQLQVYIKCNKFLNMKGFLTISVASQLHQVKAQA</sequence>
<dbReference type="AlphaFoldDB" id="A0AAV7P995"/>
<proteinExistence type="inferred from homology"/>
<dbReference type="InterPro" id="IPR023608">
    <property type="entry name" value="Transglutaminase_animal"/>
</dbReference>
<dbReference type="Gene3D" id="2.60.40.10">
    <property type="entry name" value="Immunoglobulins"/>
    <property type="match status" value="3"/>
</dbReference>
<feature type="binding site" evidence="9">
    <location>
        <position position="437"/>
    </location>
    <ligand>
        <name>Ca(2+)</name>
        <dbReference type="ChEBI" id="CHEBI:29108"/>
    </ligand>
</feature>
<protein>
    <recommendedName>
        <fullName evidence="6">protein-glutamine gamma-glutamyltransferase</fullName>
        <ecNumber evidence="6">2.3.2.13</ecNumber>
    </recommendedName>
</protein>
<dbReference type="PIRSF" id="PIRSF000459">
    <property type="entry name" value="TGM_EBP42"/>
    <property type="match status" value="1"/>
</dbReference>
<evidence type="ECO:0000256" key="6">
    <source>
        <dbReference type="ARBA" id="ARBA00024222"/>
    </source>
</evidence>
<feature type="domain" description="Transglutaminase-like" evidence="10">
    <location>
        <begin position="259"/>
        <end position="350"/>
    </location>
</feature>
<dbReference type="SUPFAM" id="SSF81296">
    <property type="entry name" value="E set domains"/>
    <property type="match status" value="1"/>
</dbReference>
<gene>
    <name evidence="11" type="ORF">NDU88_002389</name>
</gene>
<feature type="binding site" evidence="9">
    <location>
        <position position="387"/>
    </location>
    <ligand>
        <name>Ca(2+)</name>
        <dbReference type="ChEBI" id="CHEBI:29108"/>
    </ligand>
</feature>
<accession>A0AAV7P995</accession>
<dbReference type="PROSITE" id="PS00547">
    <property type="entry name" value="TRANSGLUTAMINASES"/>
    <property type="match status" value="1"/>
</dbReference>
<dbReference type="Proteomes" id="UP001066276">
    <property type="component" value="Chromosome 7"/>
</dbReference>
<evidence type="ECO:0000256" key="4">
    <source>
        <dbReference type="ARBA" id="ARBA00022837"/>
    </source>
</evidence>
<keyword evidence="4 9" id="KW-0106">Calcium</keyword>
<evidence type="ECO:0000256" key="2">
    <source>
        <dbReference type="ARBA" id="ARBA00022679"/>
    </source>
</evidence>
<evidence type="ECO:0000256" key="5">
    <source>
        <dbReference type="ARBA" id="ARBA00023315"/>
    </source>
</evidence>
<evidence type="ECO:0000256" key="9">
    <source>
        <dbReference type="PIRSR" id="PIRSR000459-2"/>
    </source>
</evidence>
<feature type="active site" evidence="8">
    <location>
        <position position="347"/>
    </location>
</feature>
<evidence type="ECO:0000313" key="11">
    <source>
        <dbReference type="EMBL" id="KAJ1123922.1"/>
    </source>
</evidence>
<evidence type="ECO:0000313" key="12">
    <source>
        <dbReference type="Proteomes" id="UP001066276"/>
    </source>
</evidence>
<dbReference type="SUPFAM" id="SSF54001">
    <property type="entry name" value="Cysteine proteinases"/>
    <property type="match status" value="1"/>
</dbReference>
<dbReference type="Pfam" id="PF00868">
    <property type="entry name" value="Transglut_N"/>
    <property type="match status" value="1"/>
</dbReference>
<name>A0AAV7P995_PLEWA</name>
<dbReference type="FunFam" id="2.60.40.10:FF:000171">
    <property type="entry name" value="protein-glutamine gamma-glutamyltransferase 6"/>
    <property type="match status" value="1"/>
</dbReference>
<dbReference type="InterPro" id="IPR002931">
    <property type="entry name" value="Transglutaminase-like"/>
</dbReference>
<evidence type="ECO:0000256" key="3">
    <source>
        <dbReference type="ARBA" id="ARBA00022723"/>
    </source>
</evidence>
<comment type="caution">
    <text evidence="11">The sequence shown here is derived from an EMBL/GenBank/DDBJ whole genome shotgun (WGS) entry which is preliminary data.</text>
</comment>
<comment type="cofactor">
    <cofactor evidence="9">
        <name>Ca(2+)</name>
        <dbReference type="ChEBI" id="CHEBI:29108"/>
    </cofactor>
    <text evidence="9">Binds 1 Ca(2+) ion per subunit.</text>
</comment>
<keyword evidence="2" id="KW-0808">Transferase</keyword>
<dbReference type="PANTHER" id="PTHR11590">
    <property type="entry name" value="PROTEIN-GLUTAMINE GAMMA-GLUTAMYLTRANSFERASE"/>
    <property type="match status" value="1"/>
</dbReference>
<dbReference type="GO" id="GO:0003810">
    <property type="term" value="F:protein-glutamine gamma-glutamyltransferase activity"/>
    <property type="evidence" value="ECO:0007669"/>
    <property type="project" value="UniProtKB-EC"/>
</dbReference>
<dbReference type="InterPro" id="IPR013783">
    <property type="entry name" value="Ig-like_fold"/>
</dbReference>
<dbReference type="InterPro" id="IPR036985">
    <property type="entry name" value="Transglutaminase-like_sf"/>
</dbReference>
<dbReference type="InterPro" id="IPR013808">
    <property type="entry name" value="Transglutaminase_AS"/>
</dbReference>
<dbReference type="GO" id="GO:0046872">
    <property type="term" value="F:metal ion binding"/>
    <property type="evidence" value="ECO:0007669"/>
    <property type="project" value="UniProtKB-KW"/>
</dbReference>
<dbReference type="InterPro" id="IPR001102">
    <property type="entry name" value="Transglutaminase_N"/>
</dbReference>
<dbReference type="InterPro" id="IPR050779">
    <property type="entry name" value="Transglutaminase"/>
</dbReference>
<dbReference type="Gene3D" id="3.90.260.10">
    <property type="entry name" value="Transglutaminase-like"/>
    <property type="match status" value="1"/>
</dbReference>
<keyword evidence="5" id="KW-0012">Acyltransferase</keyword>
<dbReference type="EMBL" id="JANPWB010000011">
    <property type="protein sequence ID" value="KAJ1123922.1"/>
    <property type="molecule type" value="Genomic_DNA"/>
</dbReference>